<evidence type="ECO:0000256" key="3">
    <source>
        <dbReference type="SAM" id="MobiDB-lite"/>
    </source>
</evidence>
<dbReference type="Proteomes" id="UP001172155">
    <property type="component" value="Unassembled WGS sequence"/>
</dbReference>
<name>A0AA40EH66_9PEZI</name>
<dbReference type="AlphaFoldDB" id="A0AA40EH66"/>
<evidence type="ECO:0000313" key="5">
    <source>
        <dbReference type="EMBL" id="KAK0738487.1"/>
    </source>
</evidence>
<comment type="similarity">
    <text evidence="1">Belongs to the ATG16 family.</text>
</comment>
<dbReference type="EMBL" id="JAUKUD010000007">
    <property type="protein sequence ID" value="KAK0738487.1"/>
    <property type="molecule type" value="Genomic_DNA"/>
</dbReference>
<organism evidence="5 6">
    <name type="scientific">Schizothecium vesticola</name>
    <dbReference type="NCBI Taxonomy" id="314040"/>
    <lineage>
        <taxon>Eukaryota</taxon>
        <taxon>Fungi</taxon>
        <taxon>Dikarya</taxon>
        <taxon>Ascomycota</taxon>
        <taxon>Pezizomycotina</taxon>
        <taxon>Sordariomycetes</taxon>
        <taxon>Sordariomycetidae</taxon>
        <taxon>Sordariales</taxon>
        <taxon>Schizotheciaceae</taxon>
        <taxon>Schizothecium</taxon>
    </lineage>
</organism>
<comment type="caution">
    <text evidence="5">The sequence shown here is derived from an EMBL/GenBank/DDBJ whole genome shotgun (WGS) entry which is preliminary data.</text>
</comment>
<evidence type="ECO:0000259" key="4">
    <source>
        <dbReference type="Pfam" id="PF08614"/>
    </source>
</evidence>
<sequence>MLDWREEFLAGIIETEQQNPVNRELVDACSQLADRIAVLEAEKAALLAEQQASFSSTAGSNPPSNTRPDKGTEPTDVNEGPLVAKLRFDLAEALRARGQFQIRLQAADEELARLRSTTAAYARTVRELTKERQALALKLRDREEELKVKTKLVSDVQDENAVLNIELDMAVKKRKEKEVENKQLVERYMQRIGEEADAMNRANEPLFAKKRSK</sequence>
<feature type="compositionally biased region" description="Polar residues" evidence="3">
    <location>
        <begin position="53"/>
        <end position="66"/>
    </location>
</feature>
<accession>A0AA40EH66</accession>
<protein>
    <submittedName>
        <fullName evidence="5">Autophagy-related protein 16</fullName>
    </submittedName>
</protein>
<dbReference type="Pfam" id="PF08614">
    <property type="entry name" value="ATG16"/>
    <property type="match status" value="1"/>
</dbReference>
<feature type="coiled-coil region" evidence="2">
    <location>
        <begin position="125"/>
        <end position="187"/>
    </location>
</feature>
<reference evidence="5" key="1">
    <citation type="submission" date="2023-06" db="EMBL/GenBank/DDBJ databases">
        <title>Genome-scale phylogeny and comparative genomics of the fungal order Sordariales.</title>
        <authorList>
            <consortium name="Lawrence Berkeley National Laboratory"/>
            <person name="Hensen N."/>
            <person name="Bonometti L."/>
            <person name="Westerberg I."/>
            <person name="Brannstrom I.O."/>
            <person name="Guillou S."/>
            <person name="Cros-Aarteil S."/>
            <person name="Calhoun S."/>
            <person name="Haridas S."/>
            <person name="Kuo A."/>
            <person name="Mondo S."/>
            <person name="Pangilinan J."/>
            <person name="Riley R."/>
            <person name="LaButti K."/>
            <person name="Andreopoulos B."/>
            <person name="Lipzen A."/>
            <person name="Chen C."/>
            <person name="Yanf M."/>
            <person name="Daum C."/>
            <person name="Ng V."/>
            <person name="Clum A."/>
            <person name="Steindorff A."/>
            <person name="Ohm R."/>
            <person name="Martin F."/>
            <person name="Silar P."/>
            <person name="Natvig D."/>
            <person name="Lalanne C."/>
            <person name="Gautier V."/>
            <person name="Ament-velasquez S.L."/>
            <person name="Kruys A."/>
            <person name="Hutchinson M.I."/>
            <person name="Powell A.J."/>
            <person name="Barry K."/>
            <person name="Miller A.N."/>
            <person name="Grigoriev I.V."/>
            <person name="Debuchy R."/>
            <person name="Gladieux P."/>
            <person name="Thoren M.H."/>
            <person name="Johannesson H."/>
        </authorList>
    </citation>
    <scope>NUCLEOTIDE SEQUENCE</scope>
    <source>
        <strain evidence="5">SMH3187-1</strain>
    </source>
</reference>
<dbReference type="CDD" id="cd22887">
    <property type="entry name" value="Atg16_CCD"/>
    <property type="match status" value="1"/>
</dbReference>
<feature type="coiled-coil region" evidence="2">
    <location>
        <begin position="22"/>
        <end position="49"/>
    </location>
</feature>
<dbReference type="Gene3D" id="1.20.5.170">
    <property type="match status" value="1"/>
</dbReference>
<evidence type="ECO:0000313" key="6">
    <source>
        <dbReference type="Proteomes" id="UP001172155"/>
    </source>
</evidence>
<feature type="domain" description="Autophagy-related protein 16" evidence="4">
    <location>
        <begin position="9"/>
        <end position="200"/>
    </location>
</feature>
<keyword evidence="2" id="KW-0175">Coiled coil</keyword>
<feature type="region of interest" description="Disordered" evidence="3">
    <location>
        <begin position="52"/>
        <end position="79"/>
    </location>
</feature>
<gene>
    <name evidence="5" type="ORF">B0T18DRAFT_422132</name>
</gene>
<dbReference type="InterPro" id="IPR013923">
    <property type="entry name" value="Autophagy-rel_prot_16_dom"/>
</dbReference>
<evidence type="ECO:0000256" key="1">
    <source>
        <dbReference type="ARBA" id="ARBA00005331"/>
    </source>
</evidence>
<proteinExistence type="inferred from homology"/>
<evidence type="ECO:0000256" key="2">
    <source>
        <dbReference type="SAM" id="Coils"/>
    </source>
</evidence>
<keyword evidence="6" id="KW-1185">Reference proteome</keyword>